<keyword evidence="4 7" id="KW-0489">Methyltransferase</keyword>
<organism evidence="8">
    <name type="scientific">Uncultured Desulfatiglans sp</name>
    <dbReference type="NCBI Taxonomy" id="1748965"/>
    <lineage>
        <taxon>Bacteria</taxon>
        <taxon>Pseudomonadati</taxon>
        <taxon>Thermodesulfobacteriota</taxon>
        <taxon>Desulfobacteria</taxon>
        <taxon>Desulfatiglandales</taxon>
        <taxon>Desulfatiglandaceae</taxon>
        <taxon>Desulfatiglans</taxon>
        <taxon>environmental samples</taxon>
    </lineage>
</organism>
<dbReference type="NCBIfam" id="TIGR00080">
    <property type="entry name" value="pimt"/>
    <property type="match status" value="1"/>
</dbReference>
<comment type="catalytic activity">
    <reaction evidence="7">
        <text>[protein]-L-isoaspartate + S-adenosyl-L-methionine = [protein]-L-isoaspartate alpha-methyl ester + S-adenosyl-L-homocysteine</text>
        <dbReference type="Rhea" id="RHEA:12705"/>
        <dbReference type="Rhea" id="RHEA-COMP:12143"/>
        <dbReference type="Rhea" id="RHEA-COMP:12144"/>
        <dbReference type="ChEBI" id="CHEBI:57856"/>
        <dbReference type="ChEBI" id="CHEBI:59789"/>
        <dbReference type="ChEBI" id="CHEBI:90596"/>
        <dbReference type="ChEBI" id="CHEBI:90598"/>
        <dbReference type="EC" id="2.1.1.77"/>
    </reaction>
</comment>
<evidence type="ECO:0000256" key="4">
    <source>
        <dbReference type="ARBA" id="ARBA00022603"/>
    </source>
</evidence>
<comment type="subcellular location">
    <subcellularLocation>
        <location evidence="1 7">Cytoplasm</location>
    </subcellularLocation>
</comment>
<accession>A0A653AGD8</accession>
<dbReference type="Gene3D" id="3.40.50.150">
    <property type="entry name" value="Vaccinia Virus protein VP39"/>
    <property type="match status" value="1"/>
</dbReference>
<comment type="function">
    <text evidence="7">Catalyzes the methyl esterification of L-isoaspartyl residues in peptides and proteins that result from spontaneous decomposition of normal L-aspartyl and L-asparaginyl residues. It plays a role in the repair and/or degradation of damaged proteins.</text>
</comment>
<dbReference type="InterPro" id="IPR000682">
    <property type="entry name" value="PCMT"/>
</dbReference>
<dbReference type="HAMAP" id="MF_00090">
    <property type="entry name" value="PIMT"/>
    <property type="match status" value="1"/>
</dbReference>
<keyword evidence="3 7" id="KW-0963">Cytoplasm</keyword>
<dbReference type="GO" id="GO:0005737">
    <property type="term" value="C:cytoplasm"/>
    <property type="evidence" value="ECO:0007669"/>
    <property type="project" value="UniProtKB-SubCell"/>
</dbReference>
<dbReference type="PANTHER" id="PTHR11579">
    <property type="entry name" value="PROTEIN-L-ISOASPARTATE O-METHYLTRANSFERASE"/>
    <property type="match status" value="1"/>
</dbReference>
<feature type="active site" evidence="7">
    <location>
        <position position="65"/>
    </location>
</feature>
<sequence>MNGRIDYRLAREKMVKNQLITRGIRDARVLQAMGKIPRDRFVQEALVGEAYNDYPLPIGHGQTISQPYIVAMMTEALELKGDENVLEIGTGSGYQTAILAELSRWVYTIERIRPLMENAKRVLVELGYKNIFFKAFDGTLGWKEYEPYDAIIVAAGAPKIPQPLLDQLTEGGRLVIPLGNRYSQELVQITRKNGQFIEKGLGGCRFVDLIGIHGWQDSIKES</sequence>
<evidence type="ECO:0000256" key="6">
    <source>
        <dbReference type="ARBA" id="ARBA00022691"/>
    </source>
</evidence>
<evidence type="ECO:0000313" key="8">
    <source>
        <dbReference type="EMBL" id="VBB46965.1"/>
    </source>
</evidence>
<dbReference type="Pfam" id="PF01135">
    <property type="entry name" value="PCMT"/>
    <property type="match status" value="1"/>
</dbReference>
<reference evidence="8" key="1">
    <citation type="submission" date="2018-07" db="EMBL/GenBank/DDBJ databases">
        <authorList>
            <consortium name="Genoscope - CEA"/>
            <person name="William W."/>
        </authorList>
    </citation>
    <scope>NUCLEOTIDE SEQUENCE</scope>
    <source>
        <strain evidence="8">IK1</strain>
    </source>
</reference>
<dbReference type="EMBL" id="UPXX01000032">
    <property type="protein sequence ID" value="VBB46965.1"/>
    <property type="molecule type" value="Genomic_DNA"/>
</dbReference>
<dbReference type="EC" id="2.1.1.77" evidence="7"/>
<dbReference type="GO" id="GO:0004719">
    <property type="term" value="F:protein-L-isoaspartate (D-aspartate) O-methyltransferase activity"/>
    <property type="evidence" value="ECO:0007669"/>
    <property type="project" value="UniProtKB-UniRule"/>
</dbReference>
<evidence type="ECO:0000256" key="1">
    <source>
        <dbReference type="ARBA" id="ARBA00004496"/>
    </source>
</evidence>
<evidence type="ECO:0000256" key="7">
    <source>
        <dbReference type="HAMAP-Rule" id="MF_00090"/>
    </source>
</evidence>
<gene>
    <name evidence="7 8" type="primary">pcm</name>
    <name evidence="8" type="ORF">TRIP_B50041</name>
</gene>
<dbReference type="GO" id="GO:0032259">
    <property type="term" value="P:methylation"/>
    <property type="evidence" value="ECO:0007669"/>
    <property type="project" value="UniProtKB-KW"/>
</dbReference>
<protein>
    <recommendedName>
        <fullName evidence="7">Protein-L-isoaspartate O-methyltransferase</fullName>
        <ecNumber evidence="7">2.1.1.77</ecNumber>
    </recommendedName>
    <alternativeName>
        <fullName evidence="7">L-isoaspartyl protein carboxyl methyltransferase</fullName>
    </alternativeName>
    <alternativeName>
        <fullName evidence="7">Protein L-isoaspartyl methyltransferase</fullName>
    </alternativeName>
    <alternativeName>
        <fullName evidence="7">Protein-beta-aspartate methyltransferase</fullName>
        <shortName evidence="7">PIMT</shortName>
    </alternativeName>
</protein>
<evidence type="ECO:0000256" key="5">
    <source>
        <dbReference type="ARBA" id="ARBA00022679"/>
    </source>
</evidence>
<dbReference type="AlphaFoldDB" id="A0A653AGD8"/>
<dbReference type="FunFam" id="3.40.50.150:FF:000010">
    <property type="entry name" value="Protein-L-isoaspartate O-methyltransferase"/>
    <property type="match status" value="1"/>
</dbReference>
<dbReference type="SUPFAM" id="SSF53335">
    <property type="entry name" value="S-adenosyl-L-methionine-dependent methyltransferases"/>
    <property type="match status" value="1"/>
</dbReference>
<dbReference type="CDD" id="cd02440">
    <property type="entry name" value="AdoMet_MTases"/>
    <property type="match status" value="1"/>
</dbReference>
<proteinExistence type="inferred from homology"/>
<dbReference type="PANTHER" id="PTHR11579:SF0">
    <property type="entry name" value="PROTEIN-L-ISOASPARTATE(D-ASPARTATE) O-METHYLTRANSFERASE"/>
    <property type="match status" value="1"/>
</dbReference>
<dbReference type="InterPro" id="IPR029063">
    <property type="entry name" value="SAM-dependent_MTases_sf"/>
</dbReference>
<name>A0A653AGD8_UNCDX</name>
<keyword evidence="5 7" id="KW-0808">Transferase</keyword>
<dbReference type="GO" id="GO:0030091">
    <property type="term" value="P:protein repair"/>
    <property type="evidence" value="ECO:0007669"/>
    <property type="project" value="UniProtKB-UniRule"/>
</dbReference>
<evidence type="ECO:0000256" key="2">
    <source>
        <dbReference type="ARBA" id="ARBA00005369"/>
    </source>
</evidence>
<dbReference type="NCBIfam" id="NF001453">
    <property type="entry name" value="PRK00312.1"/>
    <property type="match status" value="1"/>
</dbReference>
<evidence type="ECO:0000256" key="3">
    <source>
        <dbReference type="ARBA" id="ARBA00022490"/>
    </source>
</evidence>
<keyword evidence="6 7" id="KW-0949">S-adenosyl-L-methionine</keyword>
<comment type="similarity">
    <text evidence="2 7">Belongs to the methyltransferase superfamily. L-isoaspartyl/D-aspartyl protein methyltransferase family.</text>
</comment>